<dbReference type="Proteomes" id="UP000295509">
    <property type="component" value="Unassembled WGS sequence"/>
</dbReference>
<proteinExistence type="predicted"/>
<dbReference type="AlphaFoldDB" id="A0A4V3HF81"/>
<dbReference type="EMBL" id="SORE01000006">
    <property type="protein sequence ID" value="TDY51831.1"/>
    <property type="molecule type" value="Genomic_DNA"/>
</dbReference>
<accession>A0A4V3HF81</accession>
<comment type="caution">
    <text evidence="1">The sequence shown here is derived from an EMBL/GenBank/DDBJ whole genome shotgun (WGS) entry which is preliminary data.</text>
</comment>
<evidence type="ECO:0000313" key="1">
    <source>
        <dbReference type="EMBL" id="TDY51831.1"/>
    </source>
</evidence>
<sequence>MAATLAMADEAFDVLLDTGIRISPLVLWEHEWQRPETYSNPALLANIARDDVPFDSTLSGRK</sequence>
<protein>
    <submittedName>
        <fullName evidence="1">Uncharacterized protein</fullName>
    </submittedName>
</protein>
<reference evidence="1 2" key="1">
    <citation type="submission" date="2019-03" db="EMBL/GenBank/DDBJ databases">
        <title>Genomic Encyclopedia of Type Strains, Phase III (KMG-III): the genomes of soil and plant-associated and newly described type strains.</title>
        <authorList>
            <person name="Whitman W."/>
        </authorList>
    </citation>
    <scope>NUCLEOTIDE SEQUENCE [LARGE SCALE GENOMIC DNA]</scope>
    <source>
        <strain evidence="1 2">LMG 29544</strain>
    </source>
</reference>
<evidence type="ECO:0000313" key="2">
    <source>
        <dbReference type="Proteomes" id="UP000295509"/>
    </source>
</evidence>
<keyword evidence="2" id="KW-1185">Reference proteome</keyword>
<organism evidence="1 2">
    <name type="scientific">Paraburkholderia rhizosphaerae</name>
    <dbReference type="NCBI Taxonomy" id="480658"/>
    <lineage>
        <taxon>Bacteria</taxon>
        <taxon>Pseudomonadati</taxon>
        <taxon>Pseudomonadota</taxon>
        <taxon>Betaproteobacteria</taxon>
        <taxon>Burkholderiales</taxon>
        <taxon>Burkholderiaceae</taxon>
        <taxon>Paraburkholderia</taxon>
    </lineage>
</organism>
<dbReference type="RefSeq" id="WP_243849451.1">
    <property type="nucleotide sequence ID" value="NZ_JBHLUW010000056.1"/>
</dbReference>
<gene>
    <name evidence="1" type="ORF">BX592_106125</name>
</gene>
<name>A0A4V3HF81_9BURK</name>